<evidence type="ECO:0000256" key="1">
    <source>
        <dbReference type="SAM" id="MobiDB-lite"/>
    </source>
</evidence>
<gene>
    <name evidence="2" type="primary">P0678F11.8</name>
</gene>
<feature type="region of interest" description="Disordered" evidence="1">
    <location>
        <begin position="29"/>
        <end position="62"/>
    </location>
</feature>
<name>Q5JLN8_ORYSJ</name>
<dbReference type="EMBL" id="AP003437">
    <property type="protein sequence ID" value="BAD87621.1"/>
    <property type="molecule type" value="Genomic_DNA"/>
</dbReference>
<protein>
    <submittedName>
        <fullName evidence="2">Uncharacterized protein</fullName>
    </submittedName>
</protein>
<sequence length="62" mass="6871">MQCRANKVLTGVESAAHLDENDACRRRHGQLAAADKPAVAFKSPPGRRSARVRAKEREWRSG</sequence>
<feature type="compositionally biased region" description="Basic and acidic residues" evidence="1">
    <location>
        <begin position="53"/>
        <end position="62"/>
    </location>
</feature>
<reference evidence="2" key="1">
    <citation type="journal article" date="2002" name="Nature">
        <title>The genome sequence and structure of rice chromosome 1.</title>
        <authorList>
            <person name="Sasaki T."/>
            <person name="Matsumoto T."/>
            <person name="Yamamoto K."/>
            <person name="Sakata K."/>
            <person name="Baba T."/>
            <person name="Katayose Y."/>
            <person name="Wu J."/>
            <person name="Niimura Y."/>
            <person name="Cheng Z."/>
            <person name="Nagamura Y."/>
            <person name="Antonio B.A."/>
            <person name="Kanamori H."/>
            <person name="Hosokawa S."/>
            <person name="Masukawa M."/>
            <person name="Arikawa K."/>
            <person name="Chiden Y."/>
            <person name="Hayashi M."/>
            <person name="Okamoto M."/>
            <person name="Ando T."/>
            <person name="Aoki H."/>
            <person name="Arita K."/>
            <person name="Hamada M."/>
            <person name="Harada C."/>
            <person name="Hijishita S."/>
            <person name="Honda M."/>
            <person name="Ichikawa Y."/>
            <person name="Idonuma A."/>
            <person name="Iijima M."/>
            <person name="Ikeda M."/>
            <person name="Ikeno M."/>
            <person name="Itoh S."/>
            <person name="Itoh T."/>
            <person name="Itoh Y."/>
            <person name="Itoh Y."/>
            <person name="Iwabuchi A."/>
            <person name="Kamiya K."/>
            <person name="Karasawa W."/>
            <person name="Katagiri S."/>
            <person name="Kikuta A."/>
            <person name="Kobayashi N."/>
            <person name="Kono I."/>
            <person name="Machita K."/>
            <person name="Maehara T."/>
            <person name="Mizuno H."/>
            <person name="Mizubayashi T."/>
            <person name="Mukai Y."/>
            <person name="Nagasaki H."/>
            <person name="Nakashima M."/>
            <person name="Nakama Y."/>
            <person name="Nakamichi Y."/>
            <person name="Nakamura M."/>
            <person name="Namiki N."/>
            <person name="Negishi M."/>
            <person name="Ohta I."/>
            <person name="Ono N."/>
            <person name="Saji S."/>
            <person name="Sakai K."/>
            <person name="Shibata M."/>
            <person name="Shimokawa T."/>
            <person name="Shomura A."/>
            <person name="Song J."/>
            <person name="Takazaki Y."/>
            <person name="Terasawa K."/>
            <person name="Tsuji K."/>
            <person name="Waki K."/>
            <person name="Yamagata H."/>
            <person name="Yamane H."/>
            <person name="Yoshiki S."/>
            <person name="Yoshihara R."/>
            <person name="Yukawa K."/>
            <person name="Zhong H."/>
            <person name="Iwama H."/>
            <person name="Endo T."/>
            <person name="Ito H."/>
            <person name="Hahn J.H."/>
            <person name="Kim H.I."/>
            <person name="Eun M.Y."/>
            <person name="Yano M."/>
            <person name="Jiang J."/>
            <person name="Gojobori T."/>
        </authorList>
    </citation>
    <scope>NUCLEOTIDE SEQUENCE [LARGE SCALE GENOMIC DNA]</scope>
</reference>
<evidence type="ECO:0000313" key="2">
    <source>
        <dbReference type="EMBL" id="BAD87621.1"/>
    </source>
</evidence>
<proteinExistence type="predicted"/>
<organism evidence="2">
    <name type="scientific">Oryza sativa subsp. japonica</name>
    <name type="common">Rice</name>
    <dbReference type="NCBI Taxonomy" id="39947"/>
    <lineage>
        <taxon>Eukaryota</taxon>
        <taxon>Viridiplantae</taxon>
        <taxon>Streptophyta</taxon>
        <taxon>Embryophyta</taxon>
        <taxon>Tracheophyta</taxon>
        <taxon>Spermatophyta</taxon>
        <taxon>Magnoliopsida</taxon>
        <taxon>Liliopsida</taxon>
        <taxon>Poales</taxon>
        <taxon>Poaceae</taxon>
        <taxon>BOP clade</taxon>
        <taxon>Oryzoideae</taxon>
        <taxon>Oryzeae</taxon>
        <taxon>Oryzinae</taxon>
        <taxon>Oryza</taxon>
        <taxon>Oryza sativa</taxon>
    </lineage>
</organism>
<dbReference type="AlphaFoldDB" id="Q5JLN8"/>
<accession>Q5JLN8</accession>
<dbReference type="Proteomes" id="UP000817658">
    <property type="component" value="Chromosome 1"/>
</dbReference>